<gene>
    <name evidence="2" type="ORF">GGR11_002923</name>
</gene>
<proteinExistence type="predicted"/>
<evidence type="ECO:0000256" key="1">
    <source>
        <dbReference type="SAM" id="Phobius"/>
    </source>
</evidence>
<protein>
    <submittedName>
        <fullName evidence="2">Uncharacterized protein</fullName>
    </submittedName>
</protein>
<sequence length="251" mass="27420">MTLLGRGLIGDGPMIGWWWILPTAVALIGLVLLIRGLRALFGGKPLSGGLGAVFGGAILWAACLAALFGMNIQTYARLTYERPVATLTLRQIGPQYYEINLVQPPREGQAAAAGALYAVHGDDWRIEAQVLKWKPWANVLGLDAQYRLDRLSGRYRAIEQELHGERSAYDLAAAETNARNGAVPFKVEAWNAIRRYRRYVDAADTLYGSAAYMPMADGARYEVWITQSGLVARPVNDVARNASAGGWTVAN</sequence>
<keyword evidence="1" id="KW-1133">Transmembrane helix</keyword>
<reference evidence="2 3" key="1">
    <citation type="submission" date="2020-08" db="EMBL/GenBank/DDBJ databases">
        <title>Genomic Encyclopedia of Type Strains, Phase IV (KMG-IV): sequencing the most valuable type-strain genomes for metagenomic binning, comparative biology and taxonomic classification.</title>
        <authorList>
            <person name="Goeker M."/>
        </authorList>
    </citation>
    <scope>NUCLEOTIDE SEQUENCE [LARGE SCALE GENOMIC DNA]</scope>
    <source>
        <strain evidence="2 3">DSM 14878</strain>
    </source>
</reference>
<evidence type="ECO:0000313" key="2">
    <source>
        <dbReference type="EMBL" id="MBB3873361.1"/>
    </source>
</evidence>
<dbReference type="RefSeq" id="WP_246331915.1">
    <property type="nucleotide sequence ID" value="NZ_JACIDA010000003.1"/>
</dbReference>
<name>A0A7W6A4U8_9CAUL</name>
<dbReference type="AlphaFoldDB" id="A0A7W6A4U8"/>
<organism evidence="2 3">
    <name type="scientific">Brevundimonas mediterranea</name>
    <dbReference type="NCBI Taxonomy" id="74329"/>
    <lineage>
        <taxon>Bacteria</taxon>
        <taxon>Pseudomonadati</taxon>
        <taxon>Pseudomonadota</taxon>
        <taxon>Alphaproteobacteria</taxon>
        <taxon>Caulobacterales</taxon>
        <taxon>Caulobacteraceae</taxon>
        <taxon>Brevundimonas</taxon>
    </lineage>
</organism>
<evidence type="ECO:0000313" key="3">
    <source>
        <dbReference type="Proteomes" id="UP000532936"/>
    </source>
</evidence>
<dbReference type="EMBL" id="JACIDA010000003">
    <property type="protein sequence ID" value="MBB3873361.1"/>
    <property type="molecule type" value="Genomic_DNA"/>
</dbReference>
<keyword evidence="1" id="KW-0812">Transmembrane</keyword>
<feature type="transmembrane region" description="Helical" evidence="1">
    <location>
        <begin position="15"/>
        <end position="34"/>
    </location>
</feature>
<comment type="caution">
    <text evidence="2">The sequence shown here is derived from an EMBL/GenBank/DDBJ whole genome shotgun (WGS) entry which is preliminary data.</text>
</comment>
<accession>A0A7W6A4U8</accession>
<keyword evidence="1" id="KW-0472">Membrane</keyword>
<feature type="transmembrane region" description="Helical" evidence="1">
    <location>
        <begin position="46"/>
        <end position="70"/>
    </location>
</feature>
<dbReference type="Proteomes" id="UP000532936">
    <property type="component" value="Unassembled WGS sequence"/>
</dbReference>